<feature type="non-terminal residue" evidence="2">
    <location>
        <position position="118"/>
    </location>
</feature>
<dbReference type="Proteomes" id="UP000807850">
    <property type="component" value="Unassembled WGS sequence"/>
</dbReference>
<keyword evidence="1" id="KW-1133">Transmembrane helix</keyword>
<evidence type="ECO:0000313" key="2">
    <source>
        <dbReference type="EMBL" id="MBI3539513.1"/>
    </source>
</evidence>
<proteinExistence type="predicted"/>
<dbReference type="AlphaFoldDB" id="A0A9D6QM93"/>
<accession>A0A9D6QM93</accession>
<feature type="transmembrane region" description="Helical" evidence="1">
    <location>
        <begin position="12"/>
        <end position="32"/>
    </location>
</feature>
<keyword evidence="1" id="KW-0812">Transmembrane</keyword>
<evidence type="ECO:0000256" key="1">
    <source>
        <dbReference type="SAM" id="Phobius"/>
    </source>
</evidence>
<evidence type="ECO:0000313" key="3">
    <source>
        <dbReference type="Proteomes" id="UP000807850"/>
    </source>
</evidence>
<protein>
    <submittedName>
        <fullName evidence="2">Uncharacterized protein</fullName>
    </submittedName>
</protein>
<comment type="caution">
    <text evidence="2">The sequence shown here is derived from an EMBL/GenBank/DDBJ whole genome shotgun (WGS) entry which is preliminary data.</text>
</comment>
<organism evidence="2 3">
    <name type="scientific">Eiseniibacteriota bacterium</name>
    <dbReference type="NCBI Taxonomy" id="2212470"/>
    <lineage>
        <taxon>Bacteria</taxon>
        <taxon>Candidatus Eiseniibacteriota</taxon>
    </lineage>
</organism>
<reference evidence="2" key="1">
    <citation type="submission" date="2020-07" db="EMBL/GenBank/DDBJ databases">
        <title>Huge and variable diversity of episymbiotic CPR bacteria and DPANN archaea in groundwater ecosystems.</title>
        <authorList>
            <person name="He C.Y."/>
            <person name="Keren R."/>
            <person name="Whittaker M."/>
            <person name="Farag I.F."/>
            <person name="Doudna J."/>
            <person name="Cate J.H.D."/>
            <person name="Banfield J.F."/>
        </authorList>
    </citation>
    <scope>NUCLEOTIDE SEQUENCE</scope>
    <source>
        <strain evidence="2">NC_groundwater_928_Pr1_S-0.2um_72_17</strain>
    </source>
</reference>
<sequence>MSISTDLGMPPVIAIIVVMMMIATTVFGVRAVGRRQRLRARRGRAELTRTVAAFFDDTVGAADLLRAMDAADAGTAWTVLESLPLKLDRAEWLRLSTALTRLRHAAAERRALTDDSPW</sequence>
<gene>
    <name evidence="2" type="ORF">HY076_04515</name>
</gene>
<dbReference type="EMBL" id="JACQAY010000140">
    <property type="protein sequence ID" value="MBI3539513.1"/>
    <property type="molecule type" value="Genomic_DNA"/>
</dbReference>
<name>A0A9D6QM93_UNCEI</name>
<keyword evidence="1" id="KW-0472">Membrane</keyword>